<dbReference type="AlphaFoldDB" id="A0A9Q3GL48"/>
<accession>A0A9Q3GL48</accession>
<evidence type="ECO:0000313" key="2">
    <source>
        <dbReference type="Proteomes" id="UP000765509"/>
    </source>
</evidence>
<dbReference type="EMBL" id="AVOT02002624">
    <property type="protein sequence ID" value="MBW0470994.1"/>
    <property type="molecule type" value="Genomic_DNA"/>
</dbReference>
<proteinExistence type="predicted"/>
<evidence type="ECO:0000313" key="1">
    <source>
        <dbReference type="EMBL" id="MBW0470994.1"/>
    </source>
</evidence>
<sequence length="107" mass="12396">MLRWKIAIEEYKANMTILYKEGKIYTNAYCLSRCPLENVQHNPANNHEVAAKIPIHLMEIDRERNFKLSEWAPEFGTSDSDNTEPEWTETPILGISSPDLLNKFSVQ</sequence>
<name>A0A9Q3GL48_9BASI</name>
<organism evidence="1 2">
    <name type="scientific">Austropuccinia psidii MF-1</name>
    <dbReference type="NCBI Taxonomy" id="1389203"/>
    <lineage>
        <taxon>Eukaryota</taxon>
        <taxon>Fungi</taxon>
        <taxon>Dikarya</taxon>
        <taxon>Basidiomycota</taxon>
        <taxon>Pucciniomycotina</taxon>
        <taxon>Pucciniomycetes</taxon>
        <taxon>Pucciniales</taxon>
        <taxon>Sphaerophragmiaceae</taxon>
        <taxon>Austropuccinia</taxon>
    </lineage>
</organism>
<keyword evidence="2" id="KW-1185">Reference proteome</keyword>
<dbReference type="OrthoDB" id="4369127at2759"/>
<reference evidence="1" key="1">
    <citation type="submission" date="2021-03" db="EMBL/GenBank/DDBJ databases">
        <title>Draft genome sequence of rust myrtle Austropuccinia psidii MF-1, a brazilian biotype.</title>
        <authorList>
            <person name="Quecine M.C."/>
            <person name="Pachon D.M.R."/>
            <person name="Bonatelli M.L."/>
            <person name="Correr F.H."/>
            <person name="Franceschini L.M."/>
            <person name="Leite T.F."/>
            <person name="Margarido G.R.A."/>
            <person name="Almeida C.A."/>
            <person name="Ferrarezi J.A."/>
            <person name="Labate C.A."/>
        </authorList>
    </citation>
    <scope>NUCLEOTIDE SEQUENCE</scope>
    <source>
        <strain evidence="1">MF-1</strain>
    </source>
</reference>
<protein>
    <submittedName>
        <fullName evidence="1">Uncharacterized protein</fullName>
    </submittedName>
</protein>
<gene>
    <name evidence="1" type="ORF">O181_010709</name>
</gene>
<dbReference type="Proteomes" id="UP000765509">
    <property type="component" value="Unassembled WGS sequence"/>
</dbReference>
<comment type="caution">
    <text evidence="1">The sequence shown here is derived from an EMBL/GenBank/DDBJ whole genome shotgun (WGS) entry which is preliminary data.</text>
</comment>